<dbReference type="PANTHER" id="PTHR13068:SF3">
    <property type="entry name" value="MITOCHONDRIAL TRANSCRIPTION TERMINATION FACTOR FAMILY PROTEIN"/>
    <property type="match status" value="1"/>
</dbReference>
<dbReference type="Gene3D" id="1.25.70.10">
    <property type="entry name" value="Transcription termination factor 3, mitochondrial"/>
    <property type="match status" value="2"/>
</dbReference>
<comment type="caution">
    <text evidence="5">The sequence shown here is derived from an EMBL/GenBank/DDBJ whole genome shotgun (WGS) entry which is preliminary data.</text>
</comment>
<dbReference type="SMART" id="SM00733">
    <property type="entry name" value="Mterf"/>
    <property type="match status" value="8"/>
</dbReference>
<reference evidence="5 6" key="1">
    <citation type="submission" date="2018-02" db="EMBL/GenBank/DDBJ databases">
        <title>Draft genome of wild Prunus yedoensis var. nudiflora.</title>
        <authorList>
            <person name="Baek S."/>
            <person name="Kim J.-H."/>
            <person name="Choi K."/>
            <person name="Kim G.-B."/>
            <person name="Cho A."/>
            <person name="Jang H."/>
            <person name="Shin C.-H."/>
            <person name="Yu H.-J."/>
            <person name="Mun J.-H."/>
        </authorList>
    </citation>
    <scope>NUCLEOTIDE SEQUENCE [LARGE SCALE GENOMIC DNA]</scope>
    <source>
        <strain evidence="6">cv. Jeju island</strain>
        <tissue evidence="5">Leaf</tissue>
    </source>
</reference>
<evidence type="ECO:0000313" key="5">
    <source>
        <dbReference type="EMBL" id="PQQ21140.1"/>
    </source>
</evidence>
<dbReference type="OrthoDB" id="637682at2759"/>
<dbReference type="InterPro" id="IPR003690">
    <property type="entry name" value="MTERF"/>
</dbReference>
<dbReference type="GO" id="GO:0006353">
    <property type="term" value="P:DNA-templated transcription termination"/>
    <property type="evidence" value="ECO:0007669"/>
    <property type="project" value="UniProtKB-KW"/>
</dbReference>
<organism evidence="5 6">
    <name type="scientific">Prunus yedoensis var. nudiflora</name>
    <dbReference type="NCBI Taxonomy" id="2094558"/>
    <lineage>
        <taxon>Eukaryota</taxon>
        <taxon>Viridiplantae</taxon>
        <taxon>Streptophyta</taxon>
        <taxon>Embryophyta</taxon>
        <taxon>Tracheophyta</taxon>
        <taxon>Spermatophyta</taxon>
        <taxon>Magnoliopsida</taxon>
        <taxon>eudicotyledons</taxon>
        <taxon>Gunneridae</taxon>
        <taxon>Pentapetalae</taxon>
        <taxon>rosids</taxon>
        <taxon>fabids</taxon>
        <taxon>Rosales</taxon>
        <taxon>Rosaceae</taxon>
        <taxon>Amygdaloideae</taxon>
        <taxon>Amygdaleae</taxon>
        <taxon>Prunus</taxon>
    </lineage>
</organism>
<dbReference type="GO" id="GO:0003676">
    <property type="term" value="F:nucleic acid binding"/>
    <property type="evidence" value="ECO:0007669"/>
    <property type="project" value="InterPro"/>
</dbReference>
<dbReference type="FunFam" id="1.25.70.10:FF:000015">
    <property type="entry name" value="Mitochondrial transcription termination factor family protein"/>
    <property type="match status" value="1"/>
</dbReference>
<evidence type="ECO:0000256" key="4">
    <source>
        <dbReference type="SAM" id="MobiDB-lite"/>
    </source>
</evidence>
<keyword evidence="2" id="KW-0804">Transcription</keyword>
<evidence type="ECO:0008006" key="7">
    <source>
        <dbReference type="Google" id="ProtNLM"/>
    </source>
</evidence>
<dbReference type="AlphaFoldDB" id="A0A314ZR51"/>
<sequence>MDVIPLTMSSSSKFLQIPTTLTLTFKLSSSPNKPTNPSLLPNPSNLTLTLRLHLTHKPKNPIFHTPSKTHHHLHHPLFSTPPNSPAPPPDHQSEQFKAAQDALLEFLQEFGVSETEAAFVSSNSPRYLRMLVDGVLELDELGLWRERERKEGRELVEFKEKVRYLAKEKGDNGKVAFLESVVGLSLSSAMNLARHLSAETLPRLVEKVKYVKEIFFSGSNDVGLIGKNARRMMMHLSIPIDEDLQQTLSFFEKIAARRGGLDMLGFGDATFRCLIESFPRLLLLSLDPHVTPIVEYLENIGVPRERMRNMFCYIHPLFFATLKSLKQECLHLESYQIVCYFRSCMNDKVGMEDKDVGRMLVKYPWILSTSIQENFKEVLSFFDLEKVPKMSVGLAIKSWPHALGCSTSLLKLMVDQIGELGIRNKKLGQVISRSPQLLIRKPVEFLQVVSFVEGLGFDKETVGIILGRCPEIFAASIERTLSRKLQFLASIGVSKVHLPRVIKKYPELLVSDTDRNLLPRMKYLMKKGLSRRDIAFMVRRFSPLLGYSIEEVLRPKLEFLINTMEKPVTDLVEYPRYFSYSLEKKIKPRYWVLKARNMECSLKDMLGKNDEQFAEEFMGVGSMLVPHPPSPRQ</sequence>
<evidence type="ECO:0000313" key="6">
    <source>
        <dbReference type="Proteomes" id="UP000250321"/>
    </source>
</evidence>
<protein>
    <recommendedName>
        <fullName evidence="7">Transcription termination factor MTERF2 chloroplastic</fullName>
    </recommendedName>
</protein>
<dbReference type="EMBL" id="PJQY01000020">
    <property type="protein sequence ID" value="PQQ21140.1"/>
    <property type="molecule type" value="Genomic_DNA"/>
</dbReference>
<evidence type="ECO:0000256" key="3">
    <source>
        <dbReference type="ARBA" id="ARBA00022946"/>
    </source>
</evidence>
<keyword evidence="3" id="KW-0809">Transit peptide</keyword>
<feature type="region of interest" description="Disordered" evidence="4">
    <location>
        <begin position="59"/>
        <end position="95"/>
    </location>
</feature>
<gene>
    <name evidence="5" type="ORF">Pyn_21051</name>
</gene>
<evidence type="ECO:0000256" key="2">
    <source>
        <dbReference type="ARBA" id="ARBA00022472"/>
    </source>
</evidence>
<keyword evidence="2" id="KW-0806">Transcription termination</keyword>
<keyword evidence="6" id="KW-1185">Reference proteome</keyword>
<dbReference type="Pfam" id="PF02536">
    <property type="entry name" value="mTERF"/>
    <property type="match status" value="1"/>
</dbReference>
<dbReference type="PANTHER" id="PTHR13068">
    <property type="entry name" value="CGI-12 PROTEIN-RELATED"/>
    <property type="match status" value="1"/>
</dbReference>
<accession>A0A314ZR51</accession>
<comment type="similarity">
    <text evidence="1">Belongs to the mTERF family.</text>
</comment>
<proteinExistence type="inferred from homology"/>
<dbReference type="Proteomes" id="UP000250321">
    <property type="component" value="Unassembled WGS sequence"/>
</dbReference>
<keyword evidence="2" id="KW-0805">Transcription regulation</keyword>
<dbReference type="InterPro" id="IPR038538">
    <property type="entry name" value="MTERF_sf"/>
</dbReference>
<dbReference type="STRING" id="2094558.A0A314ZR51"/>
<evidence type="ECO:0000256" key="1">
    <source>
        <dbReference type="ARBA" id="ARBA00007692"/>
    </source>
</evidence>
<name>A0A314ZR51_PRUYE</name>